<protein>
    <submittedName>
        <fullName evidence="1">Uncharacterized protein</fullName>
    </submittedName>
</protein>
<gene>
    <name evidence="1" type="ORF">M9Y10_025633</name>
</gene>
<dbReference type="EMBL" id="JAPFFF010000037">
    <property type="protein sequence ID" value="KAK8842768.1"/>
    <property type="molecule type" value="Genomic_DNA"/>
</dbReference>
<dbReference type="SUPFAM" id="SSF54160">
    <property type="entry name" value="Chromo domain-like"/>
    <property type="match status" value="1"/>
</dbReference>
<proteinExistence type="predicted"/>
<dbReference type="Gene3D" id="2.40.50.40">
    <property type="match status" value="1"/>
</dbReference>
<sequence>MKTKKRHDDSDSDVIILGHCLINGVYNYKVIGLQNDPEEKFIPAREVPSHSIITAYWRQFSFDRQITHSAKIEDVLRENEDDKEPEELPLWPEEEKIEILGILKNKSPLQLAVKLPNSKDISIVPSSYLRKKYPFQLSIFYEQNIIFQNTDLPPNS</sequence>
<evidence type="ECO:0000313" key="1">
    <source>
        <dbReference type="EMBL" id="KAK8842768.1"/>
    </source>
</evidence>
<dbReference type="Proteomes" id="UP001470230">
    <property type="component" value="Unassembled WGS sequence"/>
</dbReference>
<reference evidence="1 2" key="1">
    <citation type="submission" date="2024-04" db="EMBL/GenBank/DDBJ databases">
        <title>Tritrichomonas musculus Genome.</title>
        <authorList>
            <person name="Alves-Ferreira E."/>
            <person name="Grigg M."/>
            <person name="Lorenzi H."/>
            <person name="Galac M."/>
        </authorList>
    </citation>
    <scope>NUCLEOTIDE SEQUENCE [LARGE SCALE GENOMIC DNA]</scope>
    <source>
        <strain evidence="1 2">EAF2021</strain>
    </source>
</reference>
<accession>A0ABR2H978</accession>
<name>A0ABR2H978_9EUKA</name>
<keyword evidence="2" id="KW-1185">Reference proteome</keyword>
<organism evidence="1 2">
    <name type="scientific">Tritrichomonas musculus</name>
    <dbReference type="NCBI Taxonomy" id="1915356"/>
    <lineage>
        <taxon>Eukaryota</taxon>
        <taxon>Metamonada</taxon>
        <taxon>Parabasalia</taxon>
        <taxon>Tritrichomonadida</taxon>
        <taxon>Tritrichomonadidae</taxon>
        <taxon>Tritrichomonas</taxon>
    </lineage>
</organism>
<evidence type="ECO:0000313" key="2">
    <source>
        <dbReference type="Proteomes" id="UP001470230"/>
    </source>
</evidence>
<dbReference type="InterPro" id="IPR016197">
    <property type="entry name" value="Chromo-like_dom_sf"/>
</dbReference>
<comment type="caution">
    <text evidence="1">The sequence shown here is derived from an EMBL/GenBank/DDBJ whole genome shotgun (WGS) entry which is preliminary data.</text>
</comment>